<dbReference type="Proteomes" id="UP000016743">
    <property type="component" value="Chromosome"/>
</dbReference>
<dbReference type="eggNOG" id="COG2852">
    <property type="taxonomic scope" value="Bacteria"/>
</dbReference>
<dbReference type="HOGENOM" id="CLU_052626_5_1_11"/>
<sequence>MDADLGDHRALCRAYAARDREGEVFSHASAAVLHGLPLPWQHRPRSVHVAVFAPRKPSRVRGVVPHELRSAGHRVVHIDGLRCLSAEDTWAQLSGVLPVPDLVAVGELHRDGRRALLRHPDTLDDRGSVRGAAASRPAAGCAEPAARVRPGEIWPAVSTGVLPPGRTDRGGAAGTELNYRVHDRGSFVAMVDLAFPERRVAVEYQGDHHRTDRALYQQDIYRRERLAAAGWETVFVTSADLAPPIPRAILTVRRALARSVPQ</sequence>
<reference evidence="1 2" key="1">
    <citation type="journal article" date="2013" name="Genome Announc.">
        <title>Complete Genome Sequence of Leifsonia xyli subsp. cynodontis Strain DSM46306, a Gram-Positive Bacterial Pathogen of Grasses.</title>
        <authorList>
            <person name="Monteiro-Vitorello C.B."/>
            <person name="Zerillo M.M."/>
            <person name="Van Sluys M.A."/>
            <person name="Camargo L.E."/>
            <person name="Kitajima J.P."/>
        </authorList>
    </citation>
    <scope>NUCLEOTIDE SEQUENCE [LARGE SCALE GENOMIC DNA]</scope>
    <source>
        <strain evidence="1 2">DSM 46306</strain>
    </source>
</reference>
<evidence type="ECO:0000313" key="1">
    <source>
        <dbReference type="EMBL" id="AGW40464.1"/>
    </source>
</evidence>
<dbReference type="InterPro" id="IPR011335">
    <property type="entry name" value="Restrct_endonuc-II-like"/>
</dbReference>
<organism evidence="1 2">
    <name type="scientific">Leifsonia xyli subsp. cynodontis DSM 46306</name>
    <dbReference type="NCBI Taxonomy" id="1389489"/>
    <lineage>
        <taxon>Bacteria</taxon>
        <taxon>Bacillati</taxon>
        <taxon>Actinomycetota</taxon>
        <taxon>Actinomycetes</taxon>
        <taxon>Micrococcales</taxon>
        <taxon>Microbacteriaceae</taxon>
        <taxon>Leifsonia</taxon>
    </lineage>
</organism>
<dbReference type="SUPFAM" id="SSF52980">
    <property type="entry name" value="Restriction endonuclease-like"/>
    <property type="match status" value="1"/>
</dbReference>
<accession>U3P4U8</accession>
<proteinExistence type="predicted"/>
<name>U3P4U8_LEIXC</name>
<gene>
    <name evidence="1" type="ORF">O159_02280</name>
</gene>
<dbReference type="KEGG" id="lxy:O159_02280"/>
<dbReference type="STRING" id="1389489.O159_02280"/>
<keyword evidence="2" id="KW-1185">Reference proteome</keyword>
<evidence type="ECO:0008006" key="3">
    <source>
        <dbReference type="Google" id="ProtNLM"/>
    </source>
</evidence>
<dbReference type="PATRIC" id="fig|1389489.3.peg.212"/>
<dbReference type="AlphaFoldDB" id="U3P4U8"/>
<dbReference type="RefSeq" id="WP_021753910.1">
    <property type="nucleotide sequence ID" value="NC_022438.1"/>
</dbReference>
<dbReference type="OrthoDB" id="3234479at2"/>
<evidence type="ECO:0000313" key="2">
    <source>
        <dbReference type="Proteomes" id="UP000016743"/>
    </source>
</evidence>
<protein>
    <recommendedName>
        <fullName evidence="3">DUF559 domain-containing protein</fullName>
    </recommendedName>
</protein>
<dbReference type="EMBL" id="CP006734">
    <property type="protein sequence ID" value="AGW40464.1"/>
    <property type="molecule type" value="Genomic_DNA"/>
</dbReference>